<comment type="caution">
    <text evidence="1">The sequence shown here is derived from an EMBL/GenBank/DDBJ whole genome shotgun (WGS) entry which is preliminary data.</text>
</comment>
<name>A0A2B7YYY2_POLH7</name>
<evidence type="ECO:0000313" key="2">
    <source>
        <dbReference type="Proteomes" id="UP000224634"/>
    </source>
</evidence>
<gene>
    <name evidence="1" type="ORF">AJ80_01849</name>
</gene>
<dbReference type="EMBL" id="PDNA01000016">
    <property type="protein sequence ID" value="PGH26535.1"/>
    <property type="molecule type" value="Genomic_DNA"/>
</dbReference>
<reference evidence="1 2" key="1">
    <citation type="submission" date="2017-10" db="EMBL/GenBank/DDBJ databases">
        <title>Comparative genomics in systemic dimorphic fungi from Ajellomycetaceae.</title>
        <authorList>
            <person name="Munoz J.F."/>
            <person name="Mcewen J.G."/>
            <person name="Clay O.K."/>
            <person name="Cuomo C.A."/>
        </authorList>
    </citation>
    <scope>NUCLEOTIDE SEQUENCE [LARGE SCALE GENOMIC DNA]</scope>
    <source>
        <strain evidence="1 2">UAMH7299</strain>
    </source>
</reference>
<dbReference type="Proteomes" id="UP000224634">
    <property type="component" value="Unassembled WGS sequence"/>
</dbReference>
<evidence type="ECO:0000313" key="1">
    <source>
        <dbReference type="EMBL" id="PGH26535.1"/>
    </source>
</evidence>
<proteinExistence type="predicted"/>
<accession>A0A2B7YYY2</accession>
<sequence length="85" mass="9004">MKSNLNTAAPVVVAVAIHGNGRFHVDFRLSQEQEGKDLGSGGRYMAGVDPDLSPITPLTCPVSHLFILPPGSVMMDLCGLLWISG</sequence>
<dbReference type="AlphaFoldDB" id="A0A2B7YYY2"/>
<keyword evidence="2" id="KW-1185">Reference proteome</keyword>
<protein>
    <submittedName>
        <fullName evidence="1">Uncharacterized protein</fullName>
    </submittedName>
</protein>
<organism evidence="1 2">
    <name type="scientific">Polytolypa hystricis (strain UAMH7299)</name>
    <dbReference type="NCBI Taxonomy" id="1447883"/>
    <lineage>
        <taxon>Eukaryota</taxon>
        <taxon>Fungi</taxon>
        <taxon>Dikarya</taxon>
        <taxon>Ascomycota</taxon>
        <taxon>Pezizomycotina</taxon>
        <taxon>Eurotiomycetes</taxon>
        <taxon>Eurotiomycetidae</taxon>
        <taxon>Onygenales</taxon>
        <taxon>Onygenales incertae sedis</taxon>
        <taxon>Polytolypa</taxon>
    </lineage>
</organism>